<evidence type="ECO:0000256" key="1">
    <source>
        <dbReference type="SAM" id="MobiDB-lite"/>
    </source>
</evidence>
<feature type="compositionally biased region" description="Basic and acidic residues" evidence="1">
    <location>
        <begin position="45"/>
        <end position="58"/>
    </location>
</feature>
<keyword evidence="3" id="KW-1185">Reference proteome</keyword>
<reference evidence="3" key="1">
    <citation type="journal article" date="2019" name="Int. J. Syst. Evol. Microbiol.">
        <title>The Global Catalogue of Microorganisms (GCM) 10K type strain sequencing project: providing services to taxonomists for standard genome sequencing and annotation.</title>
        <authorList>
            <consortium name="The Broad Institute Genomics Platform"/>
            <consortium name="The Broad Institute Genome Sequencing Center for Infectious Disease"/>
            <person name="Wu L."/>
            <person name="Ma J."/>
        </authorList>
    </citation>
    <scope>NUCLEOTIDE SEQUENCE [LARGE SCALE GENOMIC DNA]</scope>
    <source>
        <strain evidence="3">KCTC 23713</strain>
    </source>
</reference>
<name>A0ABQ3HEZ5_9NEIS</name>
<proteinExistence type="predicted"/>
<protein>
    <submittedName>
        <fullName evidence="2">Uncharacterized protein</fullName>
    </submittedName>
</protein>
<comment type="caution">
    <text evidence="2">The sequence shown here is derived from an EMBL/GenBank/DDBJ whole genome shotgun (WGS) entry which is preliminary data.</text>
</comment>
<gene>
    <name evidence="2" type="ORF">GCM10011419_26550</name>
</gene>
<feature type="compositionally biased region" description="Basic residues" evidence="1">
    <location>
        <begin position="32"/>
        <end position="44"/>
    </location>
</feature>
<feature type="region of interest" description="Disordered" evidence="1">
    <location>
        <begin position="28"/>
        <end position="69"/>
    </location>
</feature>
<accession>A0ABQ3HEZ5</accession>
<dbReference type="Proteomes" id="UP000662678">
    <property type="component" value="Unassembled WGS sequence"/>
</dbReference>
<sequence length="69" mass="7690">MQRSIPFIFIPFELLAALKSGRKCPANAVPRHAAKRRAGRHASRQIREENGEPKEGSRRAARIASVKVV</sequence>
<dbReference type="EMBL" id="BMYP01000044">
    <property type="protein sequence ID" value="GHD81067.1"/>
    <property type="molecule type" value="Genomic_DNA"/>
</dbReference>
<evidence type="ECO:0000313" key="3">
    <source>
        <dbReference type="Proteomes" id="UP000662678"/>
    </source>
</evidence>
<organism evidence="2 3">
    <name type="scientific">Vogesella fluminis</name>
    <dbReference type="NCBI Taxonomy" id="1069161"/>
    <lineage>
        <taxon>Bacteria</taxon>
        <taxon>Pseudomonadati</taxon>
        <taxon>Pseudomonadota</taxon>
        <taxon>Betaproteobacteria</taxon>
        <taxon>Neisseriales</taxon>
        <taxon>Chromobacteriaceae</taxon>
        <taxon>Vogesella</taxon>
    </lineage>
</organism>
<evidence type="ECO:0000313" key="2">
    <source>
        <dbReference type="EMBL" id="GHD81067.1"/>
    </source>
</evidence>